<dbReference type="InterPro" id="IPR051922">
    <property type="entry name" value="Bact_Sporulation_Assoc"/>
</dbReference>
<protein>
    <submittedName>
        <fullName evidence="2">SpoIID/LytB domain-containing protein</fullName>
    </submittedName>
</protein>
<dbReference type="GO" id="GO:0030435">
    <property type="term" value="P:sporulation resulting in formation of a cellular spore"/>
    <property type="evidence" value="ECO:0007669"/>
    <property type="project" value="InterPro"/>
</dbReference>
<dbReference type="InterPro" id="IPR013693">
    <property type="entry name" value="SpoIID/LytB_N"/>
</dbReference>
<dbReference type="Proteomes" id="UP000432715">
    <property type="component" value="Unassembled WGS sequence"/>
</dbReference>
<evidence type="ECO:0000313" key="3">
    <source>
        <dbReference type="Proteomes" id="UP000432715"/>
    </source>
</evidence>
<evidence type="ECO:0000259" key="1">
    <source>
        <dbReference type="Pfam" id="PF08486"/>
    </source>
</evidence>
<dbReference type="PANTHER" id="PTHR30032">
    <property type="entry name" value="N-ACETYLMURAMOYL-L-ALANINE AMIDASE-RELATED"/>
    <property type="match status" value="1"/>
</dbReference>
<dbReference type="InterPro" id="IPR013486">
    <property type="entry name" value="SpoIID/LytB"/>
</dbReference>
<proteinExistence type="predicted"/>
<feature type="domain" description="Sporulation stage II protein D amidase enhancer LytB N-terminal" evidence="1">
    <location>
        <begin position="241"/>
        <end position="330"/>
    </location>
</feature>
<reference evidence="2 3" key="1">
    <citation type="submission" date="2019-10" db="EMBL/GenBank/DDBJ databases">
        <title>Alkaliphilus serpentinus sp. nov. and Alkaliphilus pronyensis sp. nov., two novel anaerobic alkaliphilic species isolated from the serpentinized-hosted hydrothermal field of the Prony Bay (New Caledonia).</title>
        <authorList>
            <person name="Postec A."/>
        </authorList>
    </citation>
    <scope>NUCLEOTIDE SEQUENCE [LARGE SCALE GENOMIC DNA]</scope>
    <source>
        <strain evidence="2 3">LacV</strain>
    </source>
</reference>
<dbReference type="AlphaFoldDB" id="A0A6I0FFW7"/>
<keyword evidence="3" id="KW-1185">Reference proteome</keyword>
<dbReference type="PANTHER" id="PTHR30032:SF4">
    <property type="entry name" value="AMIDASE ENHANCER"/>
    <property type="match status" value="1"/>
</dbReference>
<evidence type="ECO:0000313" key="2">
    <source>
        <dbReference type="EMBL" id="KAB3537268.1"/>
    </source>
</evidence>
<gene>
    <name evidence="2" type="ORF">F8154_02950</name>
</gene>
<name>A0A6I0FFW7_9FIRM</name>
<organism evidence="2 3">
    <name type="scientific">Alkaliphilus pronyensis</name>
    <dbReference type="NCBI Taxonomy" id="1482732"/>
    <lineage>
        <taxon>Bacteria</taxon>
        <taxon>Bacillati</taxon>
        <taxon>Bacillota</taxon>
        <taxon>Clostridia</taxon>
        <taxon>Peptostreptococcales</taxon>
        <taxon>Natronincolaceae</taxon>
        <taxon>Alkaliphilus</taxon>
    </lineage>
</organism>
<comment type="caution">
    <text evidence="2">The sequence shown here is derived from an EMBL/GenBank/DDBJ whole genome shotgun (WGS) entry which is preliminary data.</text>
</comment>
<dbReference type="NCBIfam" id="TIGR02669">
    <property type="entry name" value="SpoIID_LytB"/>
    <property type="match status" value="1"/>
</dbReference>
<dbReference type="OrthoDB" id="9794671at2"/>
<dbReference type="Pfam" id="PF08486">
    <property type="entry name" value="SpoIID"/>
    <property type="match status" value="1"/>
</dbReference>
<dbReference type="EMBL" id="WBZC01000010">
    <property type="protein sequence ID" value="KAB3537268.1"/>
    <property type="molecule type" value="Genomic_DNA"/>
</dbReference>
<sequence>MKMRMKMLLIVLIITCIVSLPIVTTYANEKPILPKYIEIGLYFGSSAKSVVHLKSSAGFIGGIYKDDIFQNMLTLIDFEEIILRKDSYYIESEGNFVEYTGNIKETGSLNIQGPYHIQVGDPFESAIEAQTFLEALEIPEDLYLAYEAGEWKVFAGFYIDEATAKEKADQVKNTIGINSYVITPSKDRVQVLDGDGNGIFVFNSKDEVYIQAFHDKGEEPLINLEGRNFRGAITAKRMVENDMAIVNRLLLEEYLYGVVPKEMSPSWPLEALKAQAVAARGFAITSMTKFQDKGFNLCNTVNSQVYGGYDIEHPNTSRAVDETKGKIITHNGVPITPFYHSNSGGRTENSENIWSSSLEYIRGKEDEYSLDAPNSSWSVVLNKAEIENILIKNQIDVGKLIDIKIIEASPNGRVLEMLVQGTKGEEILKKQKSRFVFGLRSSCFTIQNGGETDAIAMQASSTPQSVNLQGINVITSTGVKKLNSTTNINIYNGKSYNSKKIDKDIFIFNGQGFGHGLGMSQYGAKRMAEMNYTYEDILSFYYTNIKVE</sequence>
<dbReference type="GO" id="GO:0030288">
    <property type="term" value="C:outer membrane-bounded periplasmic space"/>
    <property type="evidence" value="ECO:0007669"/>
    <property type="project" value="TreeGrafter"/>
</dbReference>
<accession>A0A6I0FFW7</accession>